<protein>
    <submittedName>
        <fullName evidence="3">S-layer homology domain-containing protein</fullName>
    </submittedName>
</protein>
<dbReference type="PANTHER" id="PTHR43308">
    <property type="entry name" value="OUTER MEMBRANE PROTEIN ALPHA-RELATED"/>
    <property type="match status" value="1"/>
</dbReference>
<feature type="domain" description="SLH" evidence="2">
    <location>
        <begin position="151"/>
        <end position="218"/>
    </location>
</feature>
<dbReference type="Proteomes" id="UP001434337">
    <property type="component" value="Chromosome"/>
</dbReference>
<dbReference type="Gene3D" id="2.60.40.10">
    <property type="entry name" value="Immunoglobulins"/>
    <property type="match status" value="1"/>
</dbReference>
<feature type="domain" description="SLH" evidence="2">
    <location>
        <begin position="92"/>
        <end position="150"/>
    </location>
</feature>
<organism evidence="3 4">
    <name type="scientific">Propioniciclava soli</name>
    <dbReference type="NCBI Taxonomy" id="2775081"/>
    <lineage>
        <taxon>Bacteria</taxon>
        <taxon>Bacillati</taxon>
        <taxon>Actinomycetota</taxon>
        <taxon>Actinomycetes</taxon>
        <taxon>Propionibacteriales</taxon>
        <taxon>Propionibacteriaceae</taxon>
        <taxon>Propioniciclava</taxon>
    </lineage>
</organism>
<dbReference type="InterPro" id="IPR051465">
    <property type="entry name" value="Cell_Envelope_Struct_Comp"/>
</dbReference>
<dbReference type="SUPFAM" id="SSF49265">
    <property type="entry name" value="Fibronectin type III"/>
    <property type="match status" value="1"/>
</dbReference>
<evidence type="ECO:0000259" key="2">
    <source>
        <dbReference type="PROSITE" id="PS51272"/>
    </source>
</evidence>
<dbReference type="InterPro" id="IPR013783">
    <property type="entry name" value="Ig-like_fold"/>
</dbReference>
<feature type="signal peptide" evidence="1">
    <location>
        <begin position="1"/>
        <end position="27"/>
    </location>
</feature>
<dbReference type="InterPro" id="IPR001119">
    <property type="entry name" value="SLH_dom"/>
</dbReference>
<feature type="chain" id="PRO_5046764041" evidence="1">
    <location>
        <begin position="28"/>
        <end position="308"/>
    </location>
</feature>
<name>A0ABZ3C6A7_9ACTN</name>
<sequence length="308" mass="33674">MKSSVARLIAAFIAMSLAVLTALPAHAATQRFSDVPEHAQFFNEINWLAASGITTGYPDGTYRPLDPVNRDAMAAFLYRLHESPEFDTPGQTFSDVPMGLQFHHEIEWVAAEGIATGYPDGTYRPLDPVNRDAMAAFLFRIYCDGGVYEPTGQTFTDVTPDNQFYTEIEWLASTGITTGWVAPDGSKTFRPTAPIARDAIAAFLFRAVQRFGIPPLFPDSPAAVTGLTATVTGSDVVLSWNPSPERDVIRYDLYRGQNDIDPTFGPVEVTESTYTDTTAPAGDTHYWVIAVSRYGVVSEPATLWVTVG</sequence>
<evidence type="ECO:0000256" key="1">
    <source>
        <dbReference type="SAM" id="SignalP"/>
    </source>
</evidence>
<proteinExistence type="predicted"/>
<dbReference type="PROSITE" id="PS51272">
    <property type="entry name" value="SLH"/>
    <property type="match status" value="3"/>
</dbReference>
<evidence type="ECO:0000313" key="4">
    <source>
        <dbReference type="Proteomes" id="UP001434337"/>
    </source>
</evidence>
<evidence type="ECO:0000313" key="3">
    <source>
        <dbReference type="EMBL" id="WZW98269.1"/>
    </source>
</evidence>
<reference evidence="3 4" key="1">
    <citation type="journal article" date="2023" name="Environ Microbiome">
        <title>A coral-associated actinobacterium mitigates coral bleaching under heat stress.</title>
        <authorList>
            <person name="Li J."/>
            <person name="Zou Y."/>
            <person name="Li Q."/>
            <person name="Zhang J."/>
            <person name="Bourne D.G."/>
            <person name="Lyu Y."/>
            <person name="Liu C."/>
            <person name="Zhang S."/>
        </authorList>
    </citation>
    <scope>NUCLEOTIDE SEQUENCE [LARGE SCALE GENOMIC DNA]</scope>
    <source>
        <strain evidence="3 4">SCSIO 13291</strain>
    </source>
</reference>
<dbReference type="InterPro" id="IPR036116">
    <property type="entry name" value="FN3_sf"/>
</dbReference>
<gene>
    <name evidence="3" type="ORF">PCC79_15480</name>
</gene>
<dbReference type="EMBL" id="CP115965">
    <property type="protein sequence ID" value="WZW98269.1"/>
    <property type="molecule type" value="Genomic_DNA"/>
</dbReference>
<dbReference type="RefSeq" id="WP_342372363.1">
    <property type="nucleotide sequence ID" value="NZ_CP115965.1"/>
</dbReference>
<keyword evidence="4" id="KW-1185">Reference proteome</keyword>
<feature type="domain" description="SLH" evidence="2">
    <location>
        <begin position="28"/>
        <end position="91"/>
    </location>
</feature>
<accession>A0ABZ3C6A7</accession>
<keyword evidence="1" id="KW-0732">Signal</keyword>
<dbReference type="Pfam" id="PF00395">
    <property type="entry name" value="SLH"/>
    <property type="match status" value="3"/>
</dbReference>